<name>A0ABV8LUU5_9ACTN</name>
<evidence type="ECO:0000313" key="3">
    <source>
        <dbReference type="EMBL" id="MFC4134530.1"/>
    </source>
</evidence>
<dbReference type="Gene3D" id="2.40.380.10">
    <property type="entry name" value="FomD-like"/>
    <property type="match status" value="1"/>
</dbReference>
<feature type="domain" description="DUF402" evidence="2">
    <location>
        <begin position="56"/>
        <end position="187"/>
    </location>
</feature>
<comment type="caution">
    <text evidence="3">The sequence shown here is derived from an EMBL/GenBank/DDBJ whole genome shotgun (WGS) entry which is preliminary data.</text>
</comment>
<dbReference type="Proteomes" id="UP001595816">
    <property type="component" value="Unassembled WGS sequence"/>
</dbReference>
<dbReference type="InterPro" id="IPR050212">
    <property type="entry name" value="Ntdp-like"/>
</dbReference>
<keyword evidence="1" id="KW-0378">Hydrolase</keyword>
<proteinExistence type="predicted"/>
<dbReference type="RefSeq" id="WP_253761321.1">
    <property type="nucleotide sequence ID" value="NZ_JAMZDZ010000001.1"/>
</dbReference>
<evidence type="ECO:0000256" key="1">
    <source>
        <dbReference type="ARBA" id="ARBA00022801"/>
    </source>
</evidence>
<sequence length="219" mass="25413">MFAPGQLLLHRGFVGERLVFLKLARVVQHDERGLLLWIAHGTPILISLSEAGEGIRDMPYAEWITRREELRQMVRYGPDMLMFIPPQTAGAASAHSVWFFWDGRHNFGGWYGNLEEPSVLWSDGQLAGVDTTDQDLDIWVWPDRTWAWKDEDEFSERLAFPEHYWVPDPDAVRAEGVRLTKVIEAAEFPFDGTWTDYRPDPDWTWPLSVPDGYDRPRAR</sequence>
<accession>A0ABV8LUU5</accession>
<evidence type="ECO:0000313" key="4">
    <source>
        <dbReference type="Proteomes" id="UP001595816"/>
    </source>
</evidence>
<dbReference type="InterPro" id="IPR035930">
    <property type="entry name" value="FomD-like_sf"/>
</dbReference>
<protein>
    <submittedName>
        <fullName evidence="3">DUF402 domain-containing protein</fullName>
    </submittedName>
</protein>
<keyword evidence="4" id="KW-1185">Reference proteome</keyword>
<dbReference type="PANTHER" id="PTHR39159:SF1">
    <property type="entry name" value="UPF0374 PROTEIN YGAC"/>
    <property type="match status" value="1"/>
</dbReference>
<reference evidence="4" key="1">
    <citation type="journal article" date="2019" name="Int. J. Syst. Evol. Microbiol.">
        <title>The Global Catalogue of Microorganisms (GCM) 10K type strain sequencing project: providing services to taxonomists for standard genome sequencing and annotation.</title>
        <authorList>
            <consortium name="The Broad Institute Genomics Platform"/>
            <consortium name="The Broad Institute Genome Sequencing Center for Infectious Disease"/>
            <person name="Wu L."/>
            <person name="Ma J."/>
        </authorList>
    </citation>
    <scope>NUCLEOTIDE SEQUENCE [LARGE SCALE GENOMIC DNA]</scope>
    <source>
        <strain evidence="4">CGMCC 4.7289</strain>
    </source>
</reference>
<dbReference type="EMBL" id="JBHSAY010000015">
    <property type="protein sequence ID" value="MFC4134530.1"/>
    <property type="molecule type" value="Genomic_DNA"/>
</dbReference>
<dbReference type="InterPro" id="IPR007295">
    <property type="entry name" value="DUF402"/>
</dbReference>
<organism evidence="3 4">
    <name type="scientific">Hamadaea flava</name>
    <dbReference type="NCBI Taxonomy" id="1742688"/>
    <lineage>
        <taxon>Bacteria</taxon>
        <taxon>Bacillati</taxon>
        <taxon>Actinomycetota</taxon>
        <taxon>Actinomycetes</taxon>
        <taxon>Micromonosporales</taxon>
        <taxon>Micromonosporaceae</taxon>
        <taxon>Hamadaea</taxon>
    </lineage>
</organism>
<dbReference type="SUPFAM" id="SSF159234">
    <property type="entry name" value="FomD-like"/>
    <property type="match status" value="1"/>
</dbReference>
<gene>
    <name evidence="3" type="ORF">ACFOZ4_28300</name>
</gene>
<dbReference type="Pfam" id="PF04167">
    <property type="entry name" value="DUF402"/>
    <property type="match status" value="1"/>
</dbReference>
<evidence type="ECO:0000259" key="2">
    <source>
        <dbReference type="Pfam" id="PF04167"/>
    </source>
</evidence>
<dbReference type="PANTHER" id="PTHR39159">
    <property type="match status" value="1"/>
</dbReference>